<evidence type="ECO:0000256" key="2">
    <source>
        <dbReference type="ARBA" id="ARBA00004123"/>
    </source>
</evidence>
<dbReference type="FunFam" id="2.20.25.190:FF:000001">
    <property type="entry name" value="Transcription elongation factor 1 homolog"/>
    <property type="match status" value="1"/>
</dbReference>
<evidence type="ECO:0000256" key="1">
    <source>
        <dbReference type="ARBA" id="ARBA00003357"/>
    </source>
</evidence>
<dbReference type="AlphaFoldDB" id="A0A9P4LWB4"/>
<keyword evidence="13" id="KW-1185">Reference proteome</keyword>
<evidence type="ECO:0000256" key="5">
    <source>
        <dbReference type="ARBA" id="ARBA00022771"/>
    </source>
</evidence>
<dbReference type="EMBL" id="ML978722">
    <property type="protein sequence ID" value="KAF2086897.1"/>
    <property type="molecule type" value="Genomic_DNA"/>
</dbReference>
<comment type="subcellular location">
    <subcellularLocation>
        <location evidence="2 10">Nucleus</location>
    </subcellularLocation>
</comment>
<dbReference type="GO" id="GO:0008023">
    <property type="term" value="C:transcription elongation factor complex"/>
    <property type="evidence" value="ECO:0007669"/>
    <property type="project" value="TreeGrafter"/>
</dbReference>
<evidence type="ECO:0000256" key="10">
    <source>
        <dbReference type="RuleBase" id="RU364033"/>
    </source>
</evidence>
<feature type="compositionally biased region" description="Basic and acidic residues" evidence="11">
    <location>
        <begin position="84"/>
        <end position="112"/>
    </location>
</feature>
<evidence type="ECO:0000256" key="11">
    <source>
        <dbReference type="SAM" id="MobiDB-lite"/>
    </source>
</evidence>
<evidence type="ECO:0000256" key="4">
    <source>
        <dbReference type="ARBA" id="ARBA00022723"/>
    </source>
</evidence>
<keyword evidence="5 10" id="KW-0863">Zinc-finger</keyword>
<feature type="non-terminal residue" evidence="12">
    <location>
        <position position="1"/>
    </location>
</feature>
<evidence type="ECO:0000313" key="13">
    <source>
        <dbReference type="Proteomes" id="UP000799776"/>
    </source>
</evidence>
<evidence type="ECO:0000256" key="3">
    <source>
        <dbReference type="ARBA" id="ARBA00009730"/>
    </source>
</evidence>
<comment type="similarity">
    <text evidence="3 10">Belongs to the ELOF1 family.</text>
</comment>
<dbReference type="SUPFAM" id="SSF57783">
    <property type="entry name" value="Zinc beta-ribbon"/>
    <property type="match status" value="1"/>
</dbReference>
<evidence type="ECO:0000256" key="6">
    <source>
        <dbReference type="ARBA" id="ARBA00022833"/>
    </source>
</evidence>
<dbReference type="OrthoDB" id="445983at2759"/>
<protein>
    <recommendedName>
        <fullName evidence="10">Transcription elongation factor 1 homolog</fullName>
    </recommendedName>
</protein>
<dbReference type="GO" id="GO:0008270">
    <property type="term" value="F:zinc ion binding"/>
    <property type="evidence" value="ECO:0007669"/>
    <property type="project" value="UniProtKB-KW"/>
</dbReference>
<keyword evidence="7 10" id="KW-0805">Transcription regulation</keyword>
<dbReference type="PANTHER" id="PTHR20934:SF0">
    <property type="entry name" value="TRANSCRIPTION ELONGATION FACTOR 1 HOMOLOG"/>
    <property type="match status" value="1"/>
</dbReference>
<accession>A0A9P4LWB4</accession>
<keyword evidence="6 10" id="KW-0862">Zinc</keyword>
<dbReference type="Gene3D" id="2.20.25.190">
    <property type="match status" value="1"/>
</dbReference>
<organism evidence="12 13">
    <name type="scientific">Saccharata proteae CBS 121410</name>
    <dbReference type="NCBI Taxonomy" id="1314787"/>
    <lineage>
        <taxon>Eukaryota</taxon>
        <taxon>Fungi</taxon>
        <taxon>Dikarya</taxon>
        <taxon>Ascomycota</taxon>
        <taxon>Pezizomycotina</taxon>
        <taxon>Dothideomycetes</taxon>
        <taxon>Dothideomycetes incertae sedis</taxon>
        <taxon>Botryosphaeriales</taxon>
        <taxon>Saccharataceae</taxon>
        <taxon>Saccharata</taxon>
    </lineage>
</organism>
<name>A0A9P4LWB4_9PEZI</name>
<evidence type="ECO:0000313" key="12">
    <source>
        <dbReference type="EMBL" id="KAF2086897.1"/>
    </source>
</evidence>
<dbReference type="Proteomes" id="UP000799776">
    <property type="component" value="Unassembled WGS sequence"/>
</dbReference>
<evidence type="ECO:0000256" key="7">
    <source>
        <dbReference type="ARBA" id="ARBA00023015"/>
    </source>
</evidence>
<dbReference type="GO" id="GO:0006368">
    <property type="term" value="P:transcription elongation by RNA polymerase II"/>
    <property type="evidence" value="ECO:0007669"/>
    <property type="project" value="TreeGrafter"/>
</dbReference>
<dbReference type="InterPro" id="IPR007808">
    <property type="entry name" value="Elf1"/>
</dbReference>
<evidence type="ECO:0000256" key="9">
    <source>
        <dbReference type="ARBA" id="ARBA00023242"/>
    </source>
</evidence>
<sequence>RKKSSKKPQGPKKREPLATSFQCLFCNHENSVGVKLEKKAGVGNLLCKVCGQAYQTPITYLSAPVDVYYDWVDACEAVANEAHDGAGNRATDPYREQDHVPSKHAATADRRNSGGGYEADDFVEDDEADAEGDFADD</sequence>
<keyword evidence="4 10" id="KW-0479">Metal-binding</keyword>
<keyword evidence="9 10" id="KW-0539">Nucleus</keyword>
<evidence type="ECO:0000256" key="8">
    <source>
        <dbReference type="ARBA" id="ARBA00023163"/>
    </source>
</evidence>
<dbReference type="InterPro" id="IPR038567">
    <property type="entry name" value="T_Elf1_sf"/>
</dbReference>
<dbReference type="PANTHER" id="PTHR20934">
    <property type="entry name" value="TRANSCRIPTION ELONGATION FACTOR 1 HOMOLOG"/>
    <property type="match status" value="1"/>
</dbReference>
<keyword evidence="8 10" id="KW-0804">Transcription</keyword>
<dbReference type="Pfam" id="PF05129">
    <property type="entry name" value="Zn_ribbon_Elf1"/>
    <property type="match status" value="1"/>
</dbReference>
<dbReference type="GO" id="GO:0000993">
    <property type="term" value="F:RNA polymerase II complex binding"/>
    <property type="evidence" value="ECO:0007669"/>
    <property type="project" value="TreeGrafter"/>
</dbReference>
<feature type="region of interest" description="Disordered" evidence="11">
    <location>
        <begin position="84"/>
        <end position="137"/>
    </location>
</feature>
<comment type="caution">
    <text evidence="12">The sequence shown here is derived from an EMBL/GenBank/DDBJ whole genome shotgun (WGS) entry which is preliminary data.</text>
</comment>
<reference evidence="12" key="1">
    <citation type="journal article" date="2020" name="Stud. Mycol.">
        <title>101 Dothideomycetes genomes: a test case for predicting lifestyles and emergence of pathogens.</title>
        <authorList>
            <person name="Haridas S."/>
            <person name="Albert R."/>
            <person name="Binder M."/>
            <person name="Bloem J."/>
            <person name="Labutti K."/>
            <person name="Salamov A."/>
            <person name="Andreopoulos B."/>
            <person name="Baker S."/>
            <person name="Barry K."/>
            <person name="Bills G."/>
            <person name="Bluhm B."/>
            <person name="Cannon C."/>
            <person name="Castanera R."/>
            <person name="Culley D."/>
            <person name="Daum C."/>
            <person name="Ezra D."/>
            <person name="Gonzalez J."/>
            <person name="Henrissat B."/>
            <person name="Kuo A."/>
            <person name="Liang C."/>
            <person name="Lipzen A."/>
            <person name="Lutzoni F."/>
            <person name="Magnuson J."/>
            <person name="Mondo S."/>
            <person name="Nolan M."/>
            <person name="Ohm R."/>
            <person name="Pangilinan J."/>
            <person name="Park H.-J."/>
            <person name="Ramirez L."/>
            <person name="Alfaro M."/>
            <person name="Sun H."/>
            <person name="Tritt A."/>
            <person name="Yoshinaga Y."/>
            <person name="Zwiers L.-H."/>
            <person name="Turgeon B."/>
            <person name="Goodwin S."/>
            <person name="Spatafora J."/>
            <person name="Crous P."/>
            <person name="Grigoriev I."/>
        </authorList>
    </citation>
    <scope>NUCLEOTIDE SEQUENCE</scope>
    <source>
        <strain evidence="12">CBS 121410</strain>
    </source>
</reference>
<proteinExistence type="inferred from homology"/>
<feature type="compositionally biased region" description="Acidic residues" evidence="11">
    <location>
        <begin position="118"/>
        <end position="137"/>
    </location>
</feature>
<comment type="function">
    <text evidence="1 10">Transcription elongation factor implicated in the maintenance of proper chromatin structure in actively transcribed regions.</text>
</comment>
<gene>
    <name evidence="12" type="ORF">K490DRAFT_43267</name>
</gene>